<keyword evidence="5" id="KW-0539">Nucleus</keyword>
<dbReference type="EMBL" id="JBBNAE010000009">
    <property type="protein sequence ID" value="KAK9097378.1"/>
    <property type="molecule type" value="Genomic_DNA"/>
</dbReference>
<dbReference type="GO" id="GO:0008270">
    <property type="term" value="F:zinc ion binding"/>
    <property type="evidence" value="ECO:0007669"/>
    <property type="project" value="UniProtKB-KW"/>
</dbReference>
<gene>
    <name evidence="8" type="ORF">Sjap_022875</name>
</gene>
<evidence type="ECO:0000256" key="3">
    <source>
        <dbReference type="ARBA" id="ARBA00022771"/>
    </source>
</evidence>
<sequence length="735" mass="81468">MTFNGMGSPKRKCCETLLSSWCPGFVLDPSKCSLLSLDEKRDLVHEISKRPSGAPEMLHSWSRRDLLPILCAEMGKERKYTGLPKSKIIEQLLRVVSENKSTKRNSETDPELQPSPASNQNTAKRQRKTDFPSRLPTATTNSITNVNGDLVNIKYCQNLACRAVLQSDDAFCKRCSCCICYHYDDNKDPSLWLVCSSESPYEGDSCNMSCHIECALKNEKAGIAGAGRQKGLDGSFYCVSCGKLNDLLGCLRKQLIVAKDTRRVDVLCYRISLCHKLLCRTETYRKVYEIVDTAAKTLEAEVGPFAGLPARMARGIVNRLSSGPGVQKLCASAVESIDSTISRGLLNLNNPQIEDCTFSSPGVIKFENASPTSVMVVLAYGNSLPEARLEYHLWHREANVAEYPVKPTRTFHAPDARCLLSGLKAATEYLVKVVSLHGTKELEKWELKFSTCSNIVESPTSEVGHSPATNSSSVSNPSDGEETTHNAVGAVGICQEGTQGYSVSALEDEERVSGGEFPSNLTRQVESQKDFIVLSAAKQVTDMKPDHFPPLIEKMNFDNGQSNSSTRLETQMVPFARSVNAVLPITPEKPEAAALDGLGKMRMESSDEEQENGSGKHENEVQAGSSSKRRLAAPWREDCTKDRSLDRDYEYCVKTIRRLECDGYIEQNFRVKFLTWYSLRATPQERRIVKVFVDTFVEDPVCLAGQLIDTFAEIMSAQKKALSGFPIGFCSKLWH</sequence>
<evidence type="ECO:0000313" key="9">
    <source>
        <dbReference type="Proteomes" id="UP001417504"/>
    </source>
</evidence>
<accession>A0AAP0HQA1</accession>
<dbReference type="GO" id="GO:0010048">
    <property type="term" value="P:vernalization response"/>
    <property type="evidence" value="ECO:0007669"/>
    <property type="project" value="InterPro"/>
</dbReference>
<dbReference type="CDD" id="cd15521">
    <property type="entry name" value="PHD_VIN3_plant"/>
    <property type="match status" value="1"/>
</dbReference>
<feature type="domain" description="Fibronectin type-III" evidence="7">
    <location>
        <begin position="360"/>
        <end position="463"/>
    </location>
</feature>
<feature type="region of interest" description="Disordered" evidence="6">
    <location>
        <begin position="603"/>
        <end position="633"/>
    </location>
</feature>
<evidence type="ECO:0000256" key="6">
    <source>
        <dbReference type="SAM" id="MobiDB-lite"/>
    </source>
</evidence>
<dbReference type="AlphaFoldDB" id="A0AAP0HQA1"/>
<name>A0AAP0HQA1_9MAGN</name>
<dbReference type="Pfam" id="PF23376">
    <property type="entry name" value="Fn3_VIN3"/>
    <property type="match status" value="1"/>
</dbReference>
<organism evidence="8 9">
    <name type="scientific">Stephania japonica</name>
    <dbReference type="NCBI Taxonomy" id="461633"/>
    <lineage>
        <taxon>Eukaryota</taxon>
        <taxon>Viridiplantae</taxon>
        <taxon>Streptophyta</taxon>
        <taxon>Embryophyta</taxon>
        <taxon>Tracheophyta</taxon>
        <taxon>Spermatophyta</taxon>
        <taxon>Magnoliopsida</taxon>
        <taxon>Ranunculales</taxon>
        <taxon>Menispermaceae</taxon>
        <taxon>Menispermoideae</taxon>
        <taxon>Cissampelideae</taxon>
        <taxon>Stephania</taxon>
    </lineage>
</organism>
<dbReference type="InterPro" id="IPR056990">
    <property type="entry name" value="VIN3-like_C"/>
</dbReference>
<feature type="region of interest" description="Disordered" evidence="6">
    <location>
        <begin position="458"/>
        <end position="484"/>
    </location>
</feature>
<feature type="compositionally biased region" description="Polar residues" evidence="6">
    <location>
        <begin position="458"/>
        <end position="478"/>
    </location>
</feature>
<dbReference type="SUPFAM" id="SSF49265">
    <property type="entry name" value="Fibronectin type III"/>
    <property type="match status" value="1"/>
</dbReference>
<evidence type="ECO:0000256" key="1">
    <source>
        <dbReference type="ARBA" id="ARBA00004123"/>
    </source>
</evidence>
<evidence type="ECO:0000256" key="2">
    <source>
        <dbReference type="ARBA" id="ARBA00022723"/>
    </source>
</evidence>
<dbReference type="Pfam" id="PF23380">
    <property type="entry name" value="VIN3_C"/>
    <property type="match status" value="1"/>
</dbReference>
<dbReference type="Pfam" id="PF07227">
    <property type="entry name" value="PHD_Oberon"/>
    <property type="match status" value="1"/>
</dbReference>
<keyword evidence="9" id="KW-1185">Reference proteome</keyword>
<dbReference type="InterPro" id="IPR003961">
    <property type="entry name" value="FN3_dom"/>
</dbReference>
<protein>
    <recommendedName>
        <fullName evidence="7">Fibronectin type-III domain-containing protein</fullName>
    </recommendedName>
</protein>
<dbReference type="InterPro" id="IPR044514">
    <property type="entry name" value="VIN3-like"/>
</dbReference>
<comment type="subcellular location">
    <subcellularLocation>
        <location evidence="1">Nucleus</location>
    </subcellularLocation>
</comment>
<comment type="caution">
    <text evidence="8">The sequence shown here is derived from an EMBL/GenBank/DDBJ whole genome shotgun (WGS) entry which is preliminary data.</text>
</comment>
<evidence type="ECO:0000313" key="8">
    <source>
        <dbReference type="EMBL" id="KAK9097378.1"/>
    </source>
</evidence>
<dbReference type="PANTHER" id="PTHR46286">
    <property type="entry name" value="VIN3-LIKE PROTEIN 2-RELATED"/>
    <property type="match status" value="1"/>
</dbReference>
<evidence type="ECO:0000259" key="7">
    <source>
        <dbReference type="PROSITE" id="PS50853"/>
    </source>
</evidence>
<dbReference type="InterPro" id="IPR032881">
    <property type="entry name" value="Oberon-like_PHD"/>
</dbReference>
<dbReference type="GO" id="GO:0040029">
    <property type="term" value="P:epigenetic regulation of gene expression"/>
    <property type="evidence" value="ECO:0007669"/>
    <property type="project" value="InterPro"/>
</dbReference>
<dbReference type="InterPro" id="IPR058585">
    <property type="entry name" value="Fn3_VIN3"/>
</dbReference>
<keyword evidence="2" id="KW-0479">Metal-binding</keyword>
<proteinExistence type="predicted"/>
<evidence type="ECO:0000256" key="5">
    <source>
        <dbReference type="ARBA" id="ARBA00023242"/>
    </source>
</evidence>
<dbReference type="GO" id="GO:0005634">
    <property type="term" value="C:nucleus"/>
    <property type="evidence" value="ECO:0007669"/>
    <property type="project" value="UniProtKB-SubCell"/>
</dbReference>
<reference evidence="8 9" key="1">
    <citation type="submission" date="2024-01" db="EMBL/GenBank/DDBJ databases">
        <title>Genome assemblies of Stephania.</title>
        <authorList>
            <person name="Yang L."/>
        </authorList>
    </citation>
    <scope>NUCLEOTIDE SEQUENCE [LARGE SCALE GENOMIC DNA]</scope>
    <source>
        <strain evidence="8">QJT</strain>
        <tissue evidence="8">Leaf</tissue>
    </source>
</reference>
<evidence type="ECO:0000256" key="4">
    <source>
        <dbReference type="ARBA" id="ARBA00022833"/>
    </source>
</evidence>
<dbReference type="InterPro" id="IPR036116">
    <property type="entry name" value="FN3_sf"/>
</dbReference>
<feature type="region of interest" description="Disordered" evidence="6">
    <location>
        <begin position="99"/>
        <end position="138"/>
    </location>
</feature>
<keyword evidence="3" id="KW-0863">Zinc-finger</keyword>
<keyword evidence="4" id="KW-0862">Zinc</keyword>
<dbReference type="Proteomes" id="UP001417504">
    <property type="component" value="Unassembled WGS sequence"/>
</dbReference>
<dbReference type="PROSITE" id="PS50853">
    <property type="entry name" value="FN3"/>
    <property type="match status" value="1"/>
</dbReference>
<dbReference type="PANTHER" id="PTHR46286:SF2">
    <property type="entry name" value="VIN3-LIKE PROTEIN 2"/>
    <property type="match status" value="1"/>
</dbReference>